<dbReference type="Pfam" id="PF02861">
    <property type="entry name" value="Clp_N"/>
    <property type="match status" value="1"/>
</dbReference>
<dbReference type="PANTHER" id="PTHR47016">
    <property type="entry name" value="ATP-DEPENDENT CLP PROTEASE ATP-BINDING SUBUNIT CLPT1, CHLOROPLASTIC"/>
    <property type="match status" value="1"/>
</dbReference>
<comment type="caution">
    <text evidence="4">The sequence shown here is derived from an EMBL/GenBank/DDBJ whole genome shotgun (WGS) entry which is preliminary data.</text>
</comment>
<dbReference type="PANTHER" id="PTHR47016:SF5">
    <property type="entry name" value="CLP DOMAIN SUPERFAMILY PROTEIN"/>
    <property type="match status" value="1"/>
</dbReference>
<proteinExistence type="predicted"/>
<reference evidence="5" key="1">
    <citation type="submission" date="2016-10" db="EMBL/GenBank/DDBJ databases">
        <title>Frankia sp. NRRL B-16386 Genome sequencing.</title>
        <authorList>
            <person name="Ghodhbane-Gtari F."/>
            <person name="Swanson E."/>
            <person name="Gueddou A."/>
            <person name="Hezbri K."/>
            <person name="Ktari K."/>
            <person name="Nouioui I."/>
            <person name="Morris K."/>
            <person name="Simpson S."/>
            <person name="Abebe-Akele F."/>
            <person name="Thomas K."/>
            <person name="Gtari M."/>
            <person name="Tisa L.S."/>
        </authorList>
    </citation>
    <scope>NUCLEOTIDE SEQUENCE [LARGE SCALE GENOMIC DNA]</scope>
    <source>
        <strain evidence="5">NRRL B-16386</strain>
    </source>
</reference>
<dbReference type="Proteomes" id="UP000188929">
    <property type="component" value="Unassembled WGS sequence"/>
</dbReference>
<evidence type="ECO:0000259" key="3">
    <source>
        <dbReference type="PROSITE" id="PS51903"/>
    </source>
</evidence>
<organism evidence="4 5">
    <name type="scientific">Pseudofrankia asymbiotica</name>
    <dbReference type="NCBI Taxonomy" id="1834516"/>
    <lineage>
        <taxon>Bacteria</taxon>
        <taxon>Bacillati</taxon>
        <taxon>Actinomycetota</taxon>
        <taxon>Actinomycetes</taxon>
        <taxon>Frankiales</taxon>
        <taxon>Frankiaceae</taxon>
        <taxon>Pseudofrankia</taxon>
    </lineage>
</organism>
<name>A0A1V2IE62_9ACTN</name>
<evidence type="ECO:0000313" key="5">
    <source>
        <dbReference type="Proteomes" id="UP000188929"/>
    </source>
</evidence>
<dbReference type="STRING" id="1834516.BL253_08865"/>
<protein>
    <recommendedName>
        <fullName evidence="3">Clp R domain-containing protein</fullName>
    </recommendedName>
</protein>
<dbReference type="EMBL" id="MOMC01000016">
    <property type="protein sequence ID" value="ONH31483.1"/>
    <property type="molecule type" value="Genomic_DNA"/>
</dbReference>
<feature type="compositionally biased region" description="Pro residues" evidence="2">
    <location>
        <begin position="199"/>
        <end position="208"/>
    </location>
</feature>
<dbReference type="InterPro" id="IPR044217">
    <property type="entry name" value="CLPT1/2"/>
</dbReference>
<dbReference type="AlphaFoldDB" id="A0A1V2IE62"/>
<feature type="region of interest" description="Disordered" evidence="2">
    <location>
        <begin position="188"/>
        <end position="208"/>
    </location>
</feature>
<dbReference type="Gene3D" id="1.10.1780.10">
    <property type="entry name" value="Clp, N-terminal domain"/>
    <property type="match status" value="1"/>
</dbReference>
<feature type="domain" description="Clp R" evidence="3">
    <location>
        <begin position="1"/>
        <end position="118"/>
    </location>
</feature>
<sequence length="208" mass="21470">MGTEHLLLGLVHDEAGPGGVALASFGLTLPDARAAVQAIVGVTEPAPVAHIPFTPRAKHVLETSLRESLLLSHAHVDSGHLLLGLLAERSGVAAEVLYRVGIDLEEARRRALDAIAAAPADAAPADAAPAPTPIAPRSVVTQANARAHRIAVQLDQAKTAKDAALDAGDFATATAMREWEKSLLAERAQLAAAPKPGGRTPPPLDPPQ</sequence>
<dbReference type="SUPFAM" id="SSF81923">
    <property type="entry name" value="Double Clp-N motif"/>
    <property type="match status" value="1"/>
</dbReference>
<accession>A0A1V2IE62</accession>
<keyword evidence="1" id="KW-0677">Repeat</keyword>
<dbReference type="InterPro" id="IPR036628">
    <property type="entry name" value="Clp_N_dom_sf"/>
</dbReference>
<evidence type="ECO:0000256" key="1">
    <source>
        <dbReference type="PROSITE-ProRule" id="PRU01251"/>
    </source>
</evidence>
<evidence type="ECO:0000313" key="4">
    <source>
        <dbReference type="EMBL" id="ONH31483.1"/>
    </source>
</evidence>
<keyword evidence="5" id="KW-1185">Reference proteome</keyword>
<dbReference type="PROSITE" id="PS51903">
    <property type="entry name" value="CLP_R"/>
    <property type="match status" value="1"/>
</dbReference>
<gene>
    <name evidence="4" type="ORF">BL253_08865</name>
</gene>
<dbReference type="InterPro" id="IPR004176">
    <property type="entry name" value="Clp_R_N"/>
</dbReference>
<evidence type="ECO:0000256" key="2">
    <source>
        <dbReference type="SAM" id="MobiDB-lite"/>
    </source>
</evidence>